<keyword evidence="4" id="KW-1185">Reference proteome</keyword>
<dbReference type="InterPro" id="IPR006629">
    <property type="entry name" value="LITAF"/>
</dbReference>
<sequence>MADINAIPLRTSSGSAPASMKRLSSIRQNTIDFLIEDETDFVMPTERPRLWSTKSRDDGQAYIRYFSVGPSTYHIRCPLCKQRSDAEIVQMTGALGQLSCLLSTLSCCFPIFSLSFVYLCLQSRLKSKRVFCNMCGGHLGFYCRPT</sequence>
<reference evidence="3" key="2">
    <citation type="submission" date="2020-05" db="UniProtKB">
        <authorList>
            <consortium name="EnsemblMetazoa"/>
        </authorList>
    </citation>
    <scope>IDENTIFICATION</scope>
    <source>
        <strain evidence="3">IAEA</strain>
    </source>
</reference>
<dbReference type="VEuPathDB" id="VectorBase:GPAI029035"/>
<dbReference type="EnsemblMetazoa" id="GPAI029035-RA">
    <property type="protein sequence ID" value="GPAI029035-PA"/>
    <property type="gene ID" value="GPAI029035"/>
</dbReference>
<name>A0A1A9ZYM7_GLOPL</name>
<evidence type="ECO:0000256" key="1">
    <source>
        <dbReference type="SAM" id="Phobius"/>
    </source>
</evidence>
<dbReference type="Proteomes" id="UP000092445">
    <property type="component" value="Unassembled WGS sequence"/>
</dbReference>
<keyword evidence="1" id="KW-0812">Transmembrane</keyword>
<protein>
    <recommendedName>
        <fullName evidence="2">LITAF domain-containing protein</fullName>
    </recommendedName>
</protein>
<keyword evidence="1" id="KW-1133">Transmembrane helix</keyword>
<evidence type="ECO:0000313" key="3">
    <source>
        <dbReference type="EnsemblMetazoa" id="GPAI029035-PA"/>
    </source>
</evidence>
<accession>A0A1A9ZYM7</accession>
<organism evidence="3 4">
    <name type="scientific">Glossina pallidipes</name>
    <name type="common">Tsetse fly</name>
    <dbReference type="NCBI Taxonomy" id="7398"/>
    <lineage>
        <taxon>Eukaryota</taxon>
        <taxon>Metazoa</taxon>
        <taxon>Ecdysozoa</taxon>
        <taxon>Arthropoda</taxon>
        <taxon>Hexapoda</taxon>
        <taxon>Insecta</taxon>
        <taxon>Pterygota</taxon>
        <taxon>Neoptera</taxon>
        <taxon>Endopterygota</taxon>
        <taxon>Diptera</taxon>
        <taxon>Brachycera</taxon>
        <taxon>Muscomorpha</taxon>
        <taxon>Hippoboscoidea</taxon>
        <taxon>Glossinidae</taxon>
        <taxon>Glossina</taxon>
    </lineage>
</organism>
<evidence type="ECO:0000259" key="2">
    <source>
        <dbReference type="SMART" id="SM00714"/>
    </source>
</evidence>
<dbReference type="SMART" id="SM00714">
    <property type="entry name" value="LITAF"/>
    <property type="match status" value="1"/>
</dbReference>
<feature type="transmembrane region" description="Helical" evidence="1">
    <location>
        <begin position="101"/>
        <end position="121"/>
    </location>
</feature>
<proteinExistence type="predicted"/>
<reference evidence="4" key="1">
    <citation type="submission" date="2014-03" db="EMBL/GenBank/DDBJ databases">
        <authorList>
            <person name="Aksoy S."/>
            <person name="Warren W."/>
            <person name="Wilson R.K."/>
        </authorList>
    </citation>
    <scope>NUCLEOTIDE SEQUENCE [LARGE SCALE GENOMIC DNA]</scope>
    <source>
        <strain evidence="4">IAEA</strain>
    </source>
</reference>
<keyword evidence="1" id="KW-0472">Membrane</keyword>
<evidence type="ECO:0000313" key="4">
    <source>
        <dbReference type="Proteomes" id="UP000092445"/>
    </source>
</evidence>
<feature type="domain" description="LITAF" evidence="2">
    <location>
        <begin position="72"/>
        <end position="144"/>
    </location>
</feature>
<dbReference type="Pfam" id="PF10601">
    <property type="entry name" value="zf-LITAF-like"/>
    <property type="match status" value="1"/>
</dbReference>
<dbReference type="AlphaFoldDB" id="A0A1A9ZYM7"/>